<keyword evidence="2" id="KW-1185">Reference proteome</keyword>
<evidence type="ECO:0000313" key="2">
    <source>
        <dbReference type="Proteomes" id="UP001497535"/>
    </source>
</evidence>
<protein>
    <submittedName>
        <fullName evidence="1">Uncharacterized protein</fullName>
    </submittedName>
</protein>
<sequence>MKIPETPTDNQVLPADLNDVRINYTRKLCAVYEVGSEIVGICC</sequence>
<accession>A0ACB0YH73</accession>
<proteinExistence type="predicted"/>
<evidence type="ECO:0000313" key="1">
    <source>
        <dbReference type="EMBL" id="CAK5046681.1"/>
    </source>
</evidence>
<comment type="caution">
    <text evidence="1">The sequence shown here is derived from an EMBL/GenBank/DDBJ whole genome shotgun (WGS) entry which is preliminary data.</text>
</comment>
<dbReference type="Proteomes" id="UP001497535">
    <property type="component" value="Unassembled WGS sequence"/>
</dbReference>
<gene>
    <name evidence="1" type="ORF">MENTE1834_LOCUS12151</name>
</gene>
<reference evidence="1" key="1">
    <citation type="submission" date="2023-11" db="EMBL/GenBank/DDBJ databases">
        <authorList>
            <person name="Poullet M."/>
        </authorList>
    </citation>
    <scope>NUCLEOTIDE SEQUENCE</scope>
    <source>
        <strain evidence="1">E1834</strain>
    </source>
</reference>
<name>A0ACB0YH73_MELEN</name>
<dbReference type="EMBL" id="CAVMJV010000012">
    <property type="protein sequence ID" value="CAK5046681.1"/>
    <property type="molecule type" value="Genomic_DNA"/>
</dbReference>
<organism evidence="1 2">
    <name type="scientific">Meloidogyne enterolobii</name>
    <name type="common">Root-knot nematode worm</name>
    <name type="synonym">Meloidogyne mayaguensis</name>
    <dbReference type="NCBI Taxonomy" id="390850"/>
    <lineage>
        <taxon>Eukaryota</taxon>
        <taxon>Metazoa</taxon>
        <taxon>Ecdysozoa</taxon>
        <taxon>Nematoda</taxon>
        <taxon>Chromadorea</taxon>
        <taxon>Rhabditida</taxon>
        <taxon>Tylenchina</taxon>
        <taxon>Tylenchomorpha</taxon>
        <taxon>Tylenchoidea</taxon>
        <taxon>Meloidogynidae</taxon>
        <taxon>Meloidogyninae</taxon>
        <taxon>Meloidogyne</taxon>
    </lineage>
</organism>